<accession>A0AAW0T4P2</accession>
<evidence type="ECO:0000313" key="1">
    <source>
        <dbReference type="EMBL" id="KAK8382624.1"/>
    </source>
</evidence>
<gene>
    <name evidence="1" type="ORF">O3P69_015447</name>
</gene>
<reference evidence="1 2" key="1">
    <citation type="submission" date="2023-03" db="EMBL/GenBank/DDBJ databases">
        <title>High-quality genome of Scylla paramamosain provides insights in environmental adaptation.</title>
        <authorList>
            <person name="Zhang L."/>
        </authorList>
    </citation>
    <scope>NUCLEOTIDE SEQUENCE [LARGE SCALE GENOMIC DNA]</scope>
    <source>
        <strain evidence="1">LZ_2023a</strain>
        <tissue evidence="1">Muscle</tissue>
    </source>
</reference>
<proteinExistence type="predicted"/>
<dbReference type="EMBL" id="JARAKH010000039">
    <property type="protein sequence ID" value="KAK8382624.1"/>
    <property type="molecule type" value="Genomic_DNA"/>
</dbReference>
<sequence>MCGCVAACGSEKFAVSPPCQTSRLSPSTLPPSHSCCQYRRGVVLSHRITEVKLRRGPSVFCYLLRLCYMHEAQSLHQYIHTTVGEI</sequence>
<organism evidence="1 2">
    <name type="scientific">Scylla paramamosain</name>
    <name type="common">Mud crab</name>
    <dbReference type="NCBI Taxonomy" id="85552"/>
    <lineage>
        <taxon>Eukaryota</taxon>
        <taxon>Metazoa</taxon>
        <taxon>Ecdysozoa</taxon>
        <taxon>Arthropoda</taxon>
        <taxon>Crustacea</taxon>
        <taxon>Multicrustacea</taxon>
        <taxon>Malacostraca</taxon>
        <taxon>Eumalacostraca</taxon>
        <taxon>Eucarida</taxon>
        <taxon>Decapoda</taxon>
        <taxon>Pleocyemata</taxon>
        <taxon>Brachyura</taxon>
        <taxon>Eubrachyura</taxon>
        <taxon>Portunoidea</taxon>
        <taxon>Portunidae</taxon>
        <taxon>Portuninae</taxon>
        <taxon>Scylla</taxon>
    </lineage>
</organism>
<name>A0AAW0T4P2_SCYPA</name>
<keyword evidence="2" id="KW-1185">Reference proteome</keyword>
<evidence type="ECO:0000313" key="2">
    <source>
        <dbReference type="Proteomes" id="UP001487740"/>
    </source>
</evidence>
<dbReference type="AlphaFoldDB" id="A0AAW0T4P2"/>
<dbReference type="Proteomes" id="UP001487740">
    <property type="component" value="Unassembled WGS sequence"/>
</dbReference>
<comment type="caution">
    <text evidence="1">The sequence shown here is derived from an EMBL/GenBank/DDBJ whole genome shotgun (WGS) entry which is preliminary data.</text>
</comment>
<protein>
    <submittedName>
        <fullName evidence="1">Uncharacterized protein</fullName>
    </submittedName>
</protein>